<sequence>MATTEELLTEAREYFAQLEKPNEELNVDYNSDYVLFDEIDKENLNKNGRRVLLLDLNNGMKAAFLLIPDMEQNRFTLSKIKETASVRLLTKETKNTVKQFTSHKGFFPTLTLEQQGDITGAVVKLKDGSYATITEQLEVIK</sequence>
<accession>A0A8S5RVU0</accession>
<evidence type="ECO:0000313" key="1">
    <source>
        <dbReference type="EMBL" id="DAF42894.1"/>
    </source>
</evidence>
<protein>
    <submittedName>
        <fullName evidence="1">Uncharacterized protein</fullName>
    </submittedName>
</protein>
<reference evidence="1" key="1">
    <citation type="journal article" date="2021" name="Proc. Natl. Acad. Sci. U.S.A.">
        <title>A Catalog of Tens of Thousands of Viruses from Human Metagenomes Reveals Hidden Associations with Chronic Diseases.</title>
        <authorList>
            <person name="Tisza M.J."/>
            <person name="Buck C.B."/>
        </authorList>
    </citation>
    <scope>NUCLEOTIDE SEQUENCE</scope>
    <source>
        <strain evidence="1">CtHip2</strain>
    </source>
</reference>
<organism evidence="1">
    <name type="scientific">Siphoviridae sp. ctHip2</name>
    <dbReference type="NCBI Taxonomy" id="2827830"/>
    <lineage>
        <taxon>Viruses</taxon>
        <taxon>Duplodnaviria</taxon>
        <taxon>Heunggongvirae</taxon>
        <taxon>Uroviricota</taxon>
        <taxon>Caudoviricetes</taxon>
    </lineage>
</organism>
<dbReference type="EMBL" id="BK032497">
    <property type="protein sequence ID" value="DAF42894.1"/>
    <property type="molecule type" value="Genomic_DNA"/>
</dbReference>
<name>A0A8S5RVU0_9CAUD</name>
<proteinExistence type="predicted"/>